<dbReference type="EMBL" id="CAUYUJ010004925">
    <property type="protein sequence ID" value="CAK0811584.1"/>
    <property type="molecule type" value="Genomic_DNA"/>
</dbReference>
<evidence type="ECO:0000313" key="2">
    <source>
        <dbReference type="Proteomes" id="UP001189429"/>
    </source>
</evidence>
<name>A0ABN9QYV2_9DINO</name>
<accession>A0ABN9QYV2</accession>
<dbReference type="Proteomes" id="UP001189429">
    <property type="component" value="Unassembled WGS sequence"/>
</dbReference>
<sequence length="431" mass="46168">MNANRLELNAVRWAAPHVEVTLGGARRRSPACPGPSGEPEAGSVCSPLFGWRTQFRLNGDSVGGHLVFEVKSGSSVLGTSIVPLDAVFREEVFQRALPLLHSGRSRAPAGGDPELLVTIRCLPKEAHASAEDAARRALADQLRLSCSQLRVTLRSLRLYGAAVNAAALRPYVKVAVGLQSGATMAALSSTERDAEEFVFVNPDDRRFDCGSLLGGRYEAPPRNEPRGSKTVPAYQRRAGNDVQVSYRNVRFVFWQFQQDQLDLDVYDEHPLFIDRRIALASLELDDLLLLPFQDDNGTAPLPSLPGKAARTTGLVTAPLHADGAADDDQIGEMQLEVEFLQDPLALPSPLEAGLLLSRPALLRSSHRLYDAALAAVAATAPDAALAEGPLGDARLLPLGVREALAALVVAAALSGVRASARHEDDAAEKHT</sequence>
<comment type="caution">
    <text evidence="1">The sequence shown here is derived from an EMBL/GenBank/DDBJ whole genome shotgun (WGS) entry which is preliminary data.</text>
</comment>
<evidence type="ECO:0000313" key="1">
    <source>
        <dbReference type="EMBL" id="CAK0811584.1"/>
    </source>
</evidence>
<gene>
    <name evidence="1" type="ORF">PCOR1329_LOCUS16130</name>
</gene>
<reference evidence="1" key="1">
    <citation type="submission" date="2023-10" db="EMBL/GenBank/DDBJ databases">
        <authorList>
            <person name="Chen Y."/>
            <person name="Shah S."/>
            <person name="Dougan E. K."/>
            <person name="Thang M."/>
            <person name="Chan C."/>
        </authorList>
    </citation>
    <scope>NUCLEOTIDE SEQUENCE [LARGE SCALE GENOMIC DNA]</scope>
</reference>
<proteinExistence type="predicted"/>
<protein>
    <submittedName>
        <fullName evidence="1">Uncharacterized protein</fullName>
    </submittedName>
</protein>
<organism evidence="1 2">
    <name type="scientific">Prorocentrum cordatum</name>
    <dbReference type="NCBI Taxonomy" id="2364126"/>
    <lineage>
        <taxon>Eukaryota</taxon>
        <taxon>Sar</taxon>
        <taxon>Alveolata</taxon>
        <taxon>Dinophyceae</taxon>
        <taxon>Prorocentrales</taxon>
        <taxon>Prorocentraceae</taxon>
        <taxon>Prorocentrum</taxon>
    </lineage>
</organism>
<keyword evidence="2" id="KW-1185">Reference proteome</keyword>